<evidence type="ECO:0000313" key="4">
    <source>
        <dbReference type="Proteomes" id="UP001559025"/>
    </source>
</evidence>
<organism evidence="3 4">
    <name type="scientific">Neoaquamicrobium sediminum</name>
    <dbReference type="NCBI Taxonomy" id="1849104"/>
    <lineage>
        <taxon>Bacteria</taxon>
        <taxon>Pseudomonadati</taxon>
        <taxon>Pseudomonadota</taxon>
        <taxon>Alphaproteobacteria</taxon>
        <taxon>Hyphomicrobiales</taxon>
        <taxon>Phyllobacteriaceae</taxon>
        <taxon>Neoaquamicrobium</taxon>
    </lineage>
</organism>
<feature type="domain" description="DUF2059" evidence="2">
    <location>
        <begin position="95"/>
        <end position="153"/>
    </location>
</feature>
<feature type="chain" id="PRO_5045375523" evidence="1">
    <location>
        <begin position="29"/>
        <end position="188"/>
    </location>
</feature>
<feature type="signal peptide" evidence="1">
    <location>
        <begin position="1"/>
        <end position="28"/>
    </location>
</feature>
<dbReference type="Proteomes" id="UP001559025">
    <property type="component" value="Unassembled WGS sequence"/>
</dbReference>
<protein>
    <submittedName>
        <fullName evidence="3">DUF2059 domain-containing protein</fullName>
    </submittedName>
</protein>
<name>A0ABV3WT80_9HYPH</name>
<comment type="caution">
    <text evidence="3">The sequence shown here is derived from an EMBL/GenBank/DDBJ whole genome shotgun (WGS) entry which is preliminary data.</text>
</comment>
<dbReference type="RefSeq" id="WP_173191250.1">
    <property type="nucleotide sequence ID" value="NZ_JABETK010000002.1"/>
</dbReference>
<dbReference type="EMBL" id="JAZHFV010000003">
    <property type="protein sequence ID" value="MEX4007887.1"/>
    <property type="molecule type" value="Genomic_DNA"/>
</dbReference>
<proteinExistence type="predicted"/>
<sequence>MILANKSRHIAAVVGAFAMLAVAQPAIAQEISDSHLAAARAAIGAMRTTNEYDAILPQTALGVKNELIQQNPNLESDINAVVDETAISLAARRGDLEREVALIYARIFSEAELKDISAFYATTTGQKVMDNAPIVIREIRQAAEIWGRGIARDMTQQVGQKLEERVGVARVTDGTAPDQGAAQGTANQ</sequence>
<gene>
    <name evidence="3" type="ORF">V1479_11275</name>
</gene>
<keyword evidence="1" id="KW-0732">Signal</keyword>
<evidence type="ECO:0000313" key="3">
    <source>
        <dbReference type="EMBL" id="MEX4007887.1"/>
    </source>
</evidence>
<evidence type="ECO:0000259" key="2">
    <source>
        <dbReference type="Pfam" id="PF09832"/>
    </source>
</evidence>
<dbReference type="Pfam" id="PF09832">
    <property type="entry name" value="DUF2059"/>
    <property type="match status" value="1"/>
</dbReference>
<keyword evidence="4" id="KW-1185">Reference proteome</keyword>
<reference evidence="3 4" key="1">
    <citation type="submission" date="2024-01" db="EMBL/GenBank/DDBJ databases">
        <title>New evidence supports the origin of RcGTA from prophage.</title>
        <authorList>
            <person name="Xu Y."/>
            <person name="Liu B."/>
            <person name="Chen F."/>
        </authorList>
    </citation>
    <scope>NUCLEOTIDE SEQUENCE [LARGE SCALE GENOMIC DNA]</scope>
    <source>
        <strain evidence="3 4">CBW1107-2</strain>
    </source>
</reference>
<evidence type="ECO:0000256" key="1">
    <source>
        <dbReference type="SAM" id="SignalP"/>
    </source>
</evidence>
<dbReference type="InterPro" id="IPR018637">
    <property type="entry name" value="DUF2059"/>
</dbReference>
<accession>A0ABV3WT80</accession>